<name>A0A2R3ILT6_9PSED</name>
<protein>
    <submittedName>
        <fullName evidence="1">Uncharacterized protein</fullName>
    </submittedName>
</protein>
<dbReference type="EMBL" id="CP027167">
    <property type="protein sequence ID" value="AVK02567.1"/>
    <property type="molecule type" value="Genomic_DNA"/>
</dbReference>
<geneLocation type="plasmid" evidence="1 2">
    <name>unnamed3</name>
</geneLocation>
<keyword evidence="1" id="KW-0614">Plasmid</keyword>
<reference evidence="1 2" key="1">
    <citation type="submission" date="2018-02" db="EMBL/GenBank/DDBJ databases">
        <title>FDA/CDC Antimicrobial Resistant Isolate Bank Genome Sequencing.</title>
        <authorList>
            <person name="Benahmed F.H."/>
            <person name="Lutgring J.D."/>
            <person name="Yoo B."/>
            <person name="Machado M."/>
            <person name="Brown A."/>
            <person name="McAllister G."/>
            <person name="Perry A."/>
            <person name="Halpin A.L."/>
            <person name="Vavikolanu K."/>
            <person name="Ott S."/>
            <person name="Zhao X."/>
            <person name="Tallon L.J."/>
            <person name="Sadzewicz L."/>
            <person name="Aluvathingal J."/>
            <person name="Nadendla S."/>
            <person name="Voskania-kordi A."/>
            <person name="Simonyan V."/>
            <person name="Patel J."/>
            <person name="Shawar R.M."/>
        </authorList>
    </citation>
    <scope>NUCLEOTIDE SEQUENCE [LARGE SCALE GENOMIC DNA]</scope>
    <source>
        <strain evidence="1 2">AR_0356</strain>
        <plasmid evidence="1 2">unnamed3</plasmid>
    </source>
</reference>
<evidence type="ECO:0000313" key="1">
    <source>
        <dbReference type="EMBL" id="AVK02567.1"/>
    </source>
</evidence>
<dbReference type="AlphaFoldDB" id="A0A2R3ILT6"/>
<sequence>MNSGGDTFSSLQNLFDGNTGYLEIRLSFIHYRCDQAFF</sequence>
<organism evidence="1 2">
    <name type="scientific">Pseudomonas paraeruginosa</name>
    <dbReference type="NCBI Taxonomy" id="2994495"/>
    <lineage>
        <taxon>Bacteria</taxon>
        <taxon>Pseudomonadati</taxon>
        <taxon>Pseudomonadota</taxon>
        <taxon>Gammaproteobacteria</taxon>
        <taxon>Pseudomonadales</taxon>
        <taxon>Pseudomonadaceae</taxon>
        <taxon>Pseudomonas</taxon>
    </lineage>
</organism>
<accession>A0A2R3ILT6</accession>
<keyword evidence="2" id="KW-1185">Reference proteome</keyword>
<evidence type="ECO:0000313" key="2">
    <source>
        <dbReference type="Proteomes" id="UP000238390"/>
    </source>
</evidence>
<proteinExistence type="predicted"/>
<dbReference type="Proteomes" id="UP000238390">
    <property type="component" value="Plasmid unnamed3"/>
</dbReference>
<gene>
    <name evidence="1" type="ORF">CSB93_7027</name>
</gene>